<reference evidence="2" key="1">
    <citation type="journal article" date="2016" name="Nature">
        <title>Genome evolution in the allotetraploid frog Xenopus laevis.</title>
        <authorList>
            <person name="Session A.M."/>
            <person name="Uno Y."/>
            <person name="Kwon T."/>
            <person name="Chapman J.A."/>
            <person name="Toyoda A."/>
            <person name="Takahashi S."/>
            <person name="Fukui A."/>
            <person name="Hikosaka A."/>
            <person name="Suzuki A."/>
            <person name="Kondo M."/>
            <person name="van Heeringen S.J."/>
            <person name="Quigley I."/>
            <person name="Heinz S."/>
            <person name="Ogino H."/>
            <person name="Ochi H."/>
            <person name="Hellsten U."/>
            <person name="Lyons J.B."/>
            <person name="Simakov O."/>
            <person name="Putnam N."/>
            <person name="Stites J."/>
            <person name="Kuroki Y."/>
            <person name="Tanaka T."/>
            <person name="Michiue T."/>
            <person name="Watanabe M."/>
            <person name="Bogdanovic O."/>
            <person name="Lister R."/>
            <person name="Georgiou G."/>
            <person name="Paranjpe S.S."/>
            <person name="van Kruijsbergen I."/>
            <person name="Shu S."/>
            <person name="Carlson J."/>
            <person name="Kinoshita T."/>
            <person name="Ohta Y."/>
            <person name="Mawaribuchi S."/>
            <person name="Jenkins J."/>
            <person name="Grimwood J."/>
            <person name="Schmutz J."/>
            <person name="Mitros T."/>
            <person name="Mozaffari S.V."/>
            <person name="Suzuki Y."/>
            <person name="Haramoto Y."/>
            <person name="Yamamoto T.S."/>
            <person name="Takagi C."/>
            <person name="Heald R."/>
            <person name="Miller K."/>
            <person name="Haudenschild C."/>
            <person name="Kitzman J."/>
            <person name="Nakayama T."/>
            <person name="Izutsu Y."/>
            <person name="Robert J."/>
            <person name="Fortriede J."/>
            <person name="Burns K."/>
            <person name="Lotay V."/>
            <person name="Karimi K."/>
            <person name="Yasuoka Y."/>
            <person name="Dichmann D.S."/>
            <person name="Flajnik M.F."/>
            <person name="Houston D.W."/>
            <person name="Shendure J."/>
            <person name="DuPasquier L."/>
            <person name="Vize P.D."/>
            <person name="Zorn A.M."/>
            <person name="Ito M."/>
            <person name="Marcotte E.M."/>
            <person name="Wallingford J.B."/>
            <person name="Ito Y."/>
            <person name="Asashima M."/>
            <person name="Ueno N."/>
            <person name="Matsuda Y."/>
            <person name="Veenstra G.J."/>
            <person name="Fujiyama A."/>
            <person name="Harland R.M."/>
            <person name="Taira M."/>
            <person name="Rokhsar D.S."/>
        </authorList>
    </citation>
    <scope>NUCLEOTIDE SEQUENCE [LARGE SCALE GENOMIC DNA]</scope>
    <source>
        <strain evidence="2">J</strain>
    </source>
</reference>
<sequence length="106" mass="11040">MTLALAIETRVSLISRFCAVAVCPASQGDASLQLKGKPSSLTTHPDKVTCLEAVLFCALSGRGSCHTAYSTCPLLAIRGAAALLADGNVFPVRELAIGFSCRQICI</sequence>
<accession>A0A974HRU6</accession>
<organism evidence="1 2">
    <name type="scientific">Xenopus laevis</name>
    <name type="common">African clawed frog</name>
    <dbReference type="NCBI Taxonomy" id="8355"/>
    <lineage>
        <taxon>Eukaryota</taxon>
        <taxon>Metazoa</taxon>
        <taxon>Chordata</taxon>
        <taxon>Craniata</taxon>
        <taxon>Vertebrata</taxon>
        <taxon>Euteleostomi</taxon>
        <taxon>Amphibia</taxon>
        <taxon>Batrachia</taxon>
        <taxon>Anura</taxon>
        <taxon>Pipoidea</taxon>
        <taxon>Pipidae</taxon>
        <taxon>Xenopodinae</taxon>
        <taxon>Xenopus</taxon>
        <taxon>Xenopus</taxon>
    </lineage>
</organism>
<proteinExistence type="predicted"/>
<dbReference type="EMBL" id="CM004470">
    <property type="protein sequence ID" value="OCT87995.1"/>
    <property type="molecule type" value="Genomic_DNA"/>
</dbReference>
<gene>
    <name evidence="1" type="ORF">XELAEV_18016625mg</name>
</gene>
<name>A0A974HRU6_XENLA</name>
<evidence type="ECO:0000313" key="2">
    <source>
        <dbReference type="Proteomes" id="UP000694892"/>
    </source>
</evidence>
<dbReference type="AlphaFoldDB" id="A0A974HRU6"/>
<dbReference type="Proteomes" id="UP000694892">
    <property type="component" value="Chromosome 3L"/>
</dbReference>
<protein>
    <submittedName>
        <fullName evidence="1">Uncharacterized protein</fullName>
    </submittedName>
</protein>
<evidence type="ECO:0000313" key="1">
    <source>
        <dbReference type="EMBL" id="OCT87995.1"/>
    </source>
</evidence>